<name>A0AAD8MW38_9APIA</name>
<keyword evidence="1" id="KW-0812">Transmembrane</keyword>
<gene>
    <name evidence="2" type="ORF">POM88_015644</name>
</gene>
<feature type="transmembrane region" description="Helical" evidence="1">
    <location>
        <begin position="156"/>
        <end position="177"/>
    </location>
</feature>
<organism evidence="2 3">
    <name type="scientific">Heracleum sosnowskyi</name>
    <dbReference type="NCBI Taxonomy" id="360622"/>
    <lineage>
        <taxon>Eukaryota</taxon>
        <taxon>Viridiplantae</taxon>
        <taxon>Streptophyta</taxon>
        <taxon>Embryophyta</taxon>
        <taxon>Tracheophyta</taxon>
        <taxon>Spermatophyta</taxon>
        <taxon>Magnoliopsida</taxon>
        <taxon>eudicotyledons</taxon>
        <taxon>Gunneridae</taxon>
        <taxon>Pentapetalae</taxon>
        <taxon>asterids</taxon>
        <taxon>campanulids</taxon>
        <taxon>Apiales</taxon>
        <taxon>Apiaceae</taxon>
        <taxon>Apioideae</taxon>
        <taxon>apioid superclade</taxon>
        <taxon>Tordylieae</taxon>
        <taxon>Tordyliinae</taxon>
        <taxon>Heracleum</taxon>
    </lineage>
</organism>
<keyword evidence="1" id="KW-1133">Transmembrane helix</keyword>
<evidence type="ECO:0000256" key="1">
    <source>
        <dbReference type="SAM" id="Phobius"/>
    </source>
</evidence>
<keyword evidence="3" id="KW-1185">Reference proteome</keyword>
<proteinExistence type="predicted"/>
<protein>
    <submittedName>
        <fullName evidence="2">Galactokinase family protein</fullName>
    </submittedName>
</protein>
<accession>A0AAD8MW38</accession>
<dbReference type="EMBL" id="JAUIZM010000004">
    <property type="protein sequence ID" value="KAK1387466.1"/>
    <property type="molecule type" value="Genomic_DNA"/>
</dbReference>
<keyword evidence="1" id="KW-0472">Membrane</keyword>
<dbReference type="PANTHER" id="PTHR34188">
    <property type="entry name" value="OS01G0299500 PROTEIN"/>
    <property type="match status" value="1"/>
</dbReference>
<reference evidence="2" key="1">
    <citation type="submission" date="2023-02" db="EMBL/GenBank/DDBJ databases">
        <title>Genome of toxic invasive species Heracleum sosnowskyi carries increased number of genes despite the absence of recent whole-genome duplications.</title>
        <authorList>
            <person name="Schelkunov M."/>
            <person name="Shtratnikova V."/>
            <person name="Makarenko M."/>
            <person name="Klepikova A."/>
            <person name="Omelchenko D."/>
            <person name="Novikova G."/>
            <person name="Obukhova E."/>
            <person name="Bogdanov V."/>
            <person name="Penin A."/>
            <person name="Logacheva M."/>
        </authorList>
    </citation>
    <scope>NUCLEOTIDE SEQUENCE</scope>
    <source>
        <strain evidence="2">Hsosn_3</strain>
        <tissue evidence="2">Leaf</tissue>
    </source>
</reference>
<sequence length="182" mass="20056">MDQIARREEGFDLEAGVILSEELARVETVSGAMLARSFFTKLCKGLDDADRTIKVEAGLCLSNINRASAEKVILPLDIKVQVEGAANPAENQTGKEKRKVAKTKKCCKPPRPPRGLTLNASDHKLVKEIAELAILKRARIERMKKLKASKESSSGLSSSGSMFSMLFTIIFCLVILFQGRYQ</sequence>
<dbReference type="Proteomes" id="UP001237642">
    <property type="component" value="Unassembled WGS sequence"/>
</dbReference>
<evidence type="ECO:0000313" key="2">
    <source>
        <dbReference type="EMBL" id="KAK1387466.1"/>
    </source>
</evidence>
<reference evidence="2" key="2">
    <citation type="submission" date="2023-05" db="EMBL/GenBank/DDBJ databases">
        <authorList>
            <person name="Schelkunov M.I."/>
        </authorList>
    </citation>
    <scope>NUCLEOTIDE SEQUENCE</scope>
    <source>
        <strain evidence="2">Hsosn_3</strain>
        <tissue evidence="2">Leaf</tissue>
    </source>
</reference>
<dbReference type="PANTHER" id="PTHR34188:SF5">
    <property type="entry name" value="OS05G0131900 PROTEIN"/>
    <property type="match status" value="1"/>
</dbReference>
<comment type="caution">
    <text evidence="2">The sequence shown here is derived from an EMBL/GenBank/DDBJ whole genome shotgun (WGS) entry which is preliminary data.</text>
</comment>
<dbReference type="AlphaFoldDB" id="A0AAD8MW38"/>
<evidence type="ECO:0000313" key="3">
    <source>
        <dbReference type="Proteomes" id="UP001237642"/>
    </source>
</evidence>